<feature type="domain" description="F-box" evidence="3">
    <location>
        <begin position="177"/>
        <end position="224"/>
    </location>
</feature>
<sequence length="655" mass="72865">MHTELRGRLLRDIAELKLDPYPNIALHARDDNIDEACLVLTPEGWISLHLTVIFTNRYPLDPPIVRMDSSVRHPNVFQEYICASILNTTEGYTPAYTLKGIAIQLLSFFNSASIDQEHGMTVSLDWYRTQSSEESQRTPFACDRCGFSSQGSEPSSTHVPSARSPLARMATTARPEKCFIDGLPNELLLQVVESLEFKDLVSFSSAWPRLSQLITIFDVVRMREMQCFVLKENYLTTKLGVGVSAGGRGVKAKLQSEFDLLSQKAYNTLHVRSSVHNISFTHWLPLPISPGHWRRVEADVRDSLQTISQFARTGGSATVMYAFMNDIVVRLNADLERSNGVRGYSRKSTLRHASEKAIESYFHLFHLLLCLATSPTGPAEFRDIVRDANRMIRSFMSGKTGKADHPNLGYLLIALLISDIDPTEELMKAIVVETITRNVVWLLDGRGAGMAELAYLEPAKVCEYRLKKTFEGSRTSYRLLMFSELFRRAARPSISLPSLTDATAAKSSGATKKSLSELRDELFTRHGGAPFAAAAHMAAEVRRLQQIDDFPSFLKEMGVTIPTQARFTEVLRGCVQASMDRGYSKYGASMAALASLRLARDRSIDPAAVVADMTARGITERPLAQRVELDISAGRIGFFISKDKPGNGRARPGRA</sequence>
<dbReference type="Proteomes" id="UP001172101">
    <property type="component" value="Unassembled WGS sequence"/>
</dbReference>
<proteinExistence type="predicted"/>
<dbReference type="InterPro" id="IPR050113">
    <property type="entry name" value="Ub_conjugating_enzyme"/>
</dbReference>
<dbReference type="Pfam" id="PF00179">
    <property type="entry name" value="UQ_con"/>
    <property type="match status" value="1"/>
</dbReference>
<evidence type="ECO:0000256" key="1">
    <source>
        <dbReference type="ARBA" id="ARBA00022786"/>
    </source>
</evidence>
<dbReference type="InterPro" id="IPR001810">
    <property type="entry name" value="F-box_dom"/>
</dbReference>
<keyword evidence="5" id="KW-1185">Reference proteome</keyword>
<organism evidence="4 5">
    <name type="scientific">Lasiosphaeria miniovina</name>
    <dbReference type="NCBI Taxonomy" id="1954250"/>
    <lineage>
        <taxon>Eukaryota</taxon>
        <taxon>Fungi</taxon>
        <taxon>Dikarya</taxon>
        <taxon>Ascomycota</taxon>
        <taxon>Pezizomycotina</taxon>
        <taxon>Sordariomycetes</taxon>
        <taxon>Sordariomycetidae</taxon>
        <taxon>Sordariales</taxon>
        <taxon>Lasiosphaeriaceae</taxon>
        <taxon>Lasiosphaeria</taxon>
    </lineage>
</organism>
<dbReference type="InterPro" id="IPR000608">
    <property type="entry name" value="UBC"/>
</dbReference>
<evidence type="ECO:0000313" key="5">
    <source>
        <dbReference type="Proteomes" id="UP001172101"/>
    </source>
</evidence>
<name>A0AA40DRG1_9PEZI</name>
<dbReference type="GeneID" id="85325784"/>
<dbReference type="PROSITE" id="PS50181">
    <property type="entry name" value="FBOX"/>
    <property type="match status" value="1"/>
</dbReference>
<protein>
    <recommendedName>
        <fullName evidence="6">UBC core domain-containing protein</fullName>
    </recommendedName>
</protein>
<evidence type="ECO:0000259" key="2">
    <source>
        <dbReference type="PROSITE" id="PS50127"/>
    </source>
</evidence>
<dbReference type="CDD" id="cd00195">
    <property type="entry name" value="UBCc_UEV"/>
    <property type="match status" value="1"/>
</dbReference>
<comment type="caution">
    <text evidence="4">The sequence shown here is derived from an EMBL/GenBank/DDBJ whole genome shotgun (WGS) entry which is preliminary data.</text>
</comment>
<keyword evidence="1" id="KW-0833">Ubl conjugation pathway</keyword>
<feature type="domain" description="UBC core" evidence="2">
    <location>
        <begin position="1"/>
        <end position="147"/>
    </location>
</feature>
<dbReference type="EMBL" id="JAUIRO010000006">
    <property type="protein sequence ID" value="KAK0709263.1"/>
    <property type="molecule type" value="Genomic_DNA"/>
</dbReference>
<dbReference type="SUPFAM" id="SSF54495">
    <property type="entry name" value="UBC-like"/>
    <property type="match status" value="1"/>
</dbReference>
<dbReference type="InterPro" id="IPR016135">
    <property type="entry name" value="UBQ-conjugating_enzyme/RWD"/>
</dbReference>
<dbReference type="SMART" id="SM00212">
    <property type="entry name" value="UBCc"/>
    <property type="match status" value="1"/>
</dbReference>
<dbReference type="RefSeq" id="XP_060292567.1">
    <property type="nucleotide sequence ID" value="XM_060442514.1"/>
</dbReference>
<dbReference type="AlphaFoldDB" id="A0AA40DRG1"/>
<evidence type="ECO:0000313" key="4">
    <source>
        <dbReference type="EMBL" id="KAK0709263.1"/>
    </source>
</evidence>
<gene>
    <name evidence="4" type="ORF">B0T26DRAFT_720990</name>
</gene>
<dbReference type="Gene3D" id="3.10.110.10">
    <property type="entry name" value="Ubiquitin Conjugating Enzyme"/>
    <property type="match status" value="1"/>
</dbReference>
<reference evidence="4" key="1">
    <citation type="submission" date="2023-06" db="EMBL/GenBank/DDBJ databases">
        <title>Genome-scale phylogeny and comparative genomics of the fungal order Sordariales.</title>
        <authorList>
            <consortium name="Lawrence Berkeley National Laboratory"/>
            <person name="Hensen N."/>
            <person name="Bonometti L."/>
            <person name="Westerberg I."/>
            <person name="Brannstrom I.O."/>
            <person name="Guillou S."/>
            <person name="Cros-Aarteil S."/>
            <person name="Calhoun S."/>
            <person name="Haridas S."/>
            <person name="Kuo A."/>
            <person name="Mondo S."/>
            <person name="Pangilinan J."/>
            <person name="Riley R."/>
            <person name="LaButti K."/>
            <person name="Andreopoulos B."/>
            <person name="Lipzen A."/>
            <person name="Chen C."/>
            <person name="Yanf M."/>
            <person name="Daum C."/>
            <person name="Ng V."/>
            <person name="Clum A."/>
            <person name="Steindorff A."/>
            <person name="Ohm R."/>
            <person name="Martin F."/>
            <person name="Silar P."/>
            <person name="Natvig D."/>
            <person name="Lalanne C."/>
            <person name="Gautier V."/>
            <person name="Ament-velasquez S.L."/>
            <person name="Kruys A."/>
            <person name="Hutchinson M.I."/>
            <person name="Powell A.J."/>
            <person name="Barry K."/>
            <person name="Miller A.N."/>
            <person name="Grigoriev I.V."/>
            <person name="Debuchy R."/>
            <person name="Gladieux P."/>
            <person name="Thoren M.H."/>
            <person name="Johannesson H."/>
        </authorList>
    </citation>
    <scope>NUCLEOTIDE SEQUENCE</scope>
    <source>
        <strain evidence="4">SMH2392-1A</strain>
    </source>
</reference>
<evidence type="ECO:0000259" key="3">
    <source>
        <dbReference type="PROSITE" id="PS50181"/>
    </source>
</evidence>
<evidence type="ECO:0008006" key="6">
    <source>
        <dbReference type="Google" id="ProtNLM"/>
    </source>
</evidence>
<accession>A0AA40DRG1</accession>
<dbReference type="PROSITE" id="PS50127">
    <property type="entry name" value="UBC_2"/>
    <property type="match status" value="1"/>
</dbReference>
<dbReference type="PANTHER" id="PTHR24067">
    <property type="entry name" value="UBIQUITIN-CONJUGATING ENZYME E2"/>
    <property type="match status" value="1"/>
</dbReference>